<accession>A0A967AXU8</accession>
<dbReference type="Pfam" id="PF10756">
    <property type="entry name" value="bPH_6"/>
    <property type="match status" value="1"/>
</dbReference>
<evidence type="ECO:0000313" key="4">
    <source>
        <dbReference type="Proteomes" id="UP000744769"/>
    </source>
</evidence>
<evidence type="ECO:0000259" key="2">
    <source>
        <dbReference type="Pfam" id="PF10756"/>
    </source>
</evidence>
<name>A0A967AXU8_9MICO</name>
<protein>
    <submittedName>
        <fullName evidence="3">PH domain-containing protein</fullName>
    </submittedName>
</protein>
<dbReference type="RefSeq" id="WP_166193640.1">
    <property type="nucleotide sequence ID" value="NZ_JAAOIV010000002.1"/>
</dbReference>
<keyword evidence="1" id="KW-0472">Membrane</keyword>
<dbReference type="Proteomes" id="UP000744769">
    <property type="component" value="Unassembled WGS sequence"/>
</dbReference>
<evidence type="ECO:0000313" key="3">
    <source>
        <dbReference type="EMBL" id="NHN54989.1"/>
    </source>
</evidence>
<keyword evidence="1" id="KW-0812">Transmembrane</keyword>
<feature type="transmembrane region" description="Helical" evidence="1">
    <location>
        <begin position="43"/>
        <end position="64"/>
    </location>
</feature>
<dbReference type="EMBL" id="JAAOIV010000002">
    <property type="protein sequence ID" value="NHN54989.1"/>
    <property type="molecule type" value="Genomic_DNA"/>
</dbReference>
<feature type="transmembrane region" description="Helical" evidence="1">
    <location>
        <begin position="16"/>
        <end position="37"/>
    </location>
</feature>
<dbReference type="InterPro" id="IPR019692">
    <property type="entry name" value="CFP-6_PH"/>
</dbReference>
<proteinExistence type="predicted"/>
<organism evidence="3 4">
    <name type="scientific">Metallococcus carri</name>
    <dbReference type="NCBI Taxonomy" id="1656884"/>
    <lineage>
        <taxon>Bacteria</taxon>
        <taxon>Bacillati</taxon>
        <taxon>Actinomycetota</taxon>
        <taxon>Actinomycetes</taxon>
        <taxon>Micrococcales</taxon>
        <taxon>Dermacoccaceae</taxon>
        <taxon>Metallococcus</taxon>
    </lineage>
</organism>
<keyword evidence="4" id="KW-1185">Reference proteome</keyword>
<feature type="domain" description="Low molecular weight protein antigen 6 PH" evidence="2">
    <location>
        <begin position="67"/>
        <end position="132"/>
    </location>
</feature>
<gene>
    <name evidence="3" type="ORF">G9U51_04210</name>
</gene>
<dbReference type="AlphaFoldDB" id="A0A967AXU8"/>
<comment type="caution">
    <text evidence="3">The sequence shown here is derived from an EMBL/GenBank/DDBJ whole genome shotgun (WGS) entry which is preliminary data.</text>
</comment>
<sequence>MTGQPYAVFRPRRGRYVAWGAAVLIVICFTVLGFVMPRDKGGVANQLAFVIFGLLIAAVLSRFARVRAVPSERGLVVHNLLVTRELEWAEILDVQFGGGPPWLLLDLADTEQLAVMGVQRADGEYAVREAQRLAALVEAHSSSDRD</sequence>
<keyword evidence="1" id="KW-1133">Transmembrane helix</keyword>
<evidence type="ECO:0000256" key="1">
    <source>
        <dbReference type="SAM" id="Phobius"/>
    </source>
</evidence>
<reference evidence="3" key="1">
    <citation type="submission" date="2020-03" db="EMBL/GenBank/DDBJ databases">
        <title>Draft sequencing of Calidifontibacter sp. DB0510.</title>
        <authorList>
            <person name="Kim D.-U."/>
        </authorList>
    </citation>
    <scope>NUCLEOTIDE SEQUENCE</scope>
    <source>
        <strain evidence="3">DB0510</strain>
    </source>
</reference>